<dbReference type="Gene3D" id="2.40.70.10">
    <property type="entry name" value="Acid Proteases"/>
    <property type="match status" value="1"/>
</dbReference>
<dbReference type="RefSeq" id="XP_013355704.1">
    <property type="nucleotide sequence ID" value="XM_013500250.1"/>
</dbReference>
<dbReference type="InterPro" id="IPR001969">
    <property type="entry name" value="Aspartic_peptidase_AS"/>
</dbReference>
<reference evidence="2" key="2">
    <citation type="submission" date="2013-10" db="EMBL/GenBank/DDBJ databases">
        <authorList>
            <person name="Aslett M."/>
        </authorList>
    </citation>
    <scope>NUCLEOTIDE SEQUENCE [LARGE SCALE GENOMIC DNA]</scope>
    <source>
        <strain evidence="2">Houghton</strain>
    </source>
</reference>
<gene>
    <name evidence="2" type="ORF">EMH_0014930</name>
</gene>
<feature type="region of interest" description="Disordered" evidence="1">
    <location>
        <begin position="201"/>
        <end position="279"/>
    </location>
</feature>
<dbReference type="Pfam" id="PF13975">
    <property type="entry name" value="gag-asp_proteas"/>
    <property type="match status" value="1"/>
</dbReference>
<evidence type="ECO:0000256" key="1">
    <source>
        <dbReference type="SAM" id="MobiDB-lite"/>
    </source>
</evidence>
<dbReference type="InterPro" id="IPR021109">
    <property type="entry name" value="Peptidase_aspartic_dom_sf"/>
</dbReference>
<feature type="compositionally biased region" description="Polar residues" evidence="1">
    <location>
        <begin position="228"/>
        <end position="243"/>
    </location>
</feature>
<dbReference type="GO" id="GO:0004190">
    <property type="term" value="F:aspartic-type endopeptidase activity"/>
    <property type="evidence" value="ECO:0007669"/>
    <property type="project" value="InterPro"/>
</dbReference>
<dbReference type="AlphaFoldDB" id="U6K5K4"/>
<dbReference type="GeneID" id="25376447"/>
<dbReference type="PROSITE" id="PS00141">
    <property type="entry name" value="ASP_PROTEASE"/>
    <property type="match status" value="1"/>
</dbReference>
<dbReference type="Proteomes" id="UP000030744">
    <property type="component" value="Unassembled WGS sequence"/>
</dbReference>
<keyword evidence="3" id="KW-1185">Reference proteome</keyword>
<dbReference type="SUPFAM" id="SSF50630">
    <property type="entry name" value="Acid proteases"/>
    <property type="match status" value="1"/>
</dbReference>
<feature type="compositionally biased region" description="Basic and acidic residues" evidence="1">
    <location>
        <begin position="550"/>
        <end position="563"/>
    </location>
</feature>
<dbReference type="EMBL" id="HG684908">
    <property type="protein sequence ID" value="CDJ33140.1"/>
    <property type="molecule type" value="Genomic_DNA"/>
</dbReference>
<evidence type="ECO:0000313" key="2">
    <source>
        <dbReference type="EMBL" id="CDJ33140.1"/>
    </source>
</evidence>
<organism evidence="2 3">
    <name type="scientific">Eimeria mitis</name>
    <dbReference type="NCBI Taxonomy" id="44415"/>
    <lineage>
        <taxon>Eukaryota</taxon>
        <taxon>Sar</taxon>
        <taxon>Alveolata</taxon>
        <taxon>Apicomplexa</taxon>
        <taxon>Conoidasida</taxon>
        <taxon>Coccidia</taxon>
        <taxon>Eucoccidiorida</taxon>
        <taxon>Eimeriorina</taxon>
        <taxon>Eimeriidae</taxon>
        <taxon>Eimeria</taxon>
    </lineage>
</organism>
<name>U6K5K4_9EIME</name>
<proteinExistence type="predicted"/>
<dbReference type="VEuPathDB" id="ToxoDB:EMH_0014930"/>
<sequence length="615" mass="68984">MLDTKENESQIPKMTISELRRPKTRRLTLAKGKTCNLTETKATPDRGTGAMPDAPEQEIDLSMLEREGATFEGGEDTVGQGEHMTNNVDPSTAWKLEMAKFFQQMRLCERFRGLPREIMLNQMKENEWTGDYNEYCNEFSDIVTNGEEMPEHDLILYFLAGLPTDVGDELTNKGKRKFSTWNEAADAIAGGRFTVKREGLGIGGEKCPRPERNNGRAHLVASGPNAIKISTSAKRNDQASGGNESRRHGSPTSGIQTHGNGNGTNEGTSRAGRDEVDQTGQEEYLIPPWLWTEECTAGQQPYGTLCRVCSGGKTAVLRLEILGYQCEGLLDTGASRSFIQPTIVKKLGLRTRALTEEYSFTVANGEVIRIYTEVPRLTIICGRECFTGNFLVGQVPYAVILGIDWLDKESDRLRTYVNGRMRSLPVLRKEGERPDGTTRKRETLKTETDCAYEALADQISQMTAEEAAVFLRPTPKRYKAKTRRKGGIKIKELINRARKSTEEMKGATEGLNCIIMLPETGVVLDKHKPIGGQGRLMCTILECSADTTDRKRNDNRLRDNDKLEDTEESPWPNARLEFTEFDKWIESEEARNLPTPVAHLLRQYRLLFPDSLPND</sequence>
<protein>
    <submittedName>
        <fullName evidence="2">Uncharacterized protein</fullName>
    </submittedName>
</protein>
<dbReference type="OrthoDB" id="2431547at2759"/>
<evidence type="ECO:0000313" key="3">
    <source>
        <dbReference type="Proteomes" id="UP000030744"/>
    </source>
</evidence>
<feature type="compositionally biased region" description="Low complexity" evidence="1">
    <location>
        <begin position="257"/>
        <end position="268"/>
    </location>
</feature>
<reference evidence="2" key="1">
    <citation type="submission" date="2013-10" db="EMBL/GenBank/DDBJ databases">
        <title>Genomic analysis of the causative agents of coccidiosis in chickens.</title>
        <authorList>
            <person name="Reid A.J."/>
            <person name="Blake D."/>
            <person name="Billington K."/>
            <person name="Browne H."/>
            <person name="Dunn M."/>
            <person name="Hung S."/>
            <person name="Kawahara F."/>
            <person name="Miranda-Saavedra D."/>
            <person name="Mourier T."/>
            <person name="Nagra H."/>
            <person name="Otto T.D."/>
            <person name="Rawlings N."/>
            <person name="Sanchez A."/>
            <person name="Sanders M."/>
            <person name="Subramaniam C."/>
            <person name="Tay Y."/>
            <person name="Dear P."/>
            <person name="Doerig C."/>
            <person name="Gruber A."/>
            <person name="Parkinson J."/>
            <person name="Shirley M."/>
            <person name="Wan K.L."/>
            <person name="Berriman M."/>
            <person name="Tomley F."/>
            <person name="Pain A."/>
        </authorList>
    </citation>
    <scope>NUCLEOTIDE SEQUENCE [LARGE SCALE GENOMIC DNA]</scope>
    <source>
        <strain evidence="2">Houghton</strain>
    </source>
</reference>
<dbReference type="CDD" id="cd00303">
    <property type="entry name" value="retropepsin_like"/>
    <property type="match status" value="1"/>
</dbReference>
<accession>U6K5K4</accession>
<feature type="region of interest" description="Disordered" evidence="1">
    <location>
        <begin position="550"/>
        <end position="571"/>
    </location>
</feature>
<dbReference type="GO" id="GO:0006508">
    <property type="term" value="P:proteolysis"/>
    <property type="evidence" value="ECO:0007669"/>
    <property type="project" value="InterPro"/>
</dbReference>